<proteinExistence type="inferred from homology"/>
<protein>
    <recommendedName>
        <fullName evidence="3 11">FAD:protein FMN transferase</fullName>
        <ecNumber evidence="2 11">2.7.1.180</ecNumber>
    </recommendedName>
    <alternativeName>
        <fullName evidence="9 11">Flavin transferase</fullName>
    </alternativeName>
</protein>
<evidence type="ECO:0000256" key="3">
    <source>
        <dbReference type="ARBA" id="ARBA00016337"/>
    </source>
</evidence>
<evidence type="ECO:0000256" key="6">
    <source>
        <dbReference type="ARBA" id="ARBA00022723"/>
    </source>
</evidence>
<sequence>MLSVLSRLLTQLRRPYRLHSVYERLLGTEIELQIVAESRPRAERAEQAALAELERLTAILNRFDPQSELRRWLARPHEQVRLSPELREVLRLADYWREVSGGAFHVGADAFGALWQAAAQQRQAPEAERLEQLISALQDPPWTWQKDGTLTLKATYPLGLNALAKGYIVDAMAEAAKSEDGVRAVLVNAGGDLRTIGGEGLTVQVADPRTAQDNAAPLARVLVRNGALASSGGAHRGYQVGHNWYSHVIDPRTGQPVGRVTGVTVTAPDCVTADALATALSVLDIPAGLELTEATPDAAALLLDHEGKKYTTSRWVGH</sequence>
<keyword evidence="6 11" id="KW-0479">Metal-binding</keyword>
<evidence type="ECO:0000256" key="2">
    <source>
        <dbReference type="ARBA" id="ARBA00011955"/>
    </source>
</evidence>
<evidence type="ECO:0000256" key="11">
    <source>
        <dbReference type="PIRNR" id="PIRNR006268"/>
    </source>
</evidence>
<reference evidence="12 13" key="1">
    <citation type="submission" date="2024-02" db="EMBL/GenBank/DDBJ databases">
        <title>Deinococcus xinjiangensis NBRC 107630.</title>
        <authorList>
            <person name="Ichikawa N."/>
            <person name="Katano-Makiyama Y."/>
            <person name="Hidaka K."/>
        </authorList>
    </citation>
    <scope>NUCLEOTIDE SEQUENCE [LARGE SCALE GENOMIC DNA]</scope>
    <source>
        <strain evidence="12 13">NBRC 107630</strain>
    </source>
</reference>
<evidence type="ECO:0000256" key="7">
    <source>
        <dbReference type="ARBA" id="ARBA00022827"/>
    </source>
</evidence>
<comment type="caution">
    <text evidence="12">The sequence shown here is derived from an EMBL/GenBank/DDBJ whole genome shotgun (WGS) entry which is preliminary data.</text>
</comment>
<evidence type="ECO:0000256" key="10">
    <source>
        <dbReference type="ARBA" id="ARBA00048540"/>
    </source>
</evidence>
<gene>
    <name evidence="12" type="primary">apbE</name>
    <name evidence="12" type="ORF">Dxin01_01273</name>
</gene>
<keyword evidence="7 11" id="KW-0274">FAD</keyword>
<dbReference type="PANTHER" id="PTHR30040">
    <property type="entry name" value="THIAMINE BIOSYNTHESIS LIPOPROTEIN APBE"/>
    <property type="match status" value="1"/>
</dbReference>
<evidence type="ECO:0000313" key="12">
    <source>
        <dbReference type="EMBL" id="GAA5501541.1"/>
    </source>
</evidence>
<dbReference type="Pfam" id="PF02424">
    <property type="entry name" value="ApbE"/>
    <property type="match status" value="1"/>
</dbReference>
<keyword evidence="8 11" id="KW-0460">Magnesium</keyword>
<keyword evidence="5 11" id="KW-0808">Transferase</keyword>
<dbReference type="PIRSF" id="PIRSF006268">
    <property type="entry name" value="ApbE"/>
    <property type="match status" value="1"/>
</dbReference>
<name>A0ABP9V8G0_9DEIO</name>
<comment type="cofactor">
    <cofactor evidence="1">
        <name>Mg(2+)</name>
        <dbReference type="ChEBI" id="CHEBI:18420"/>
    </cofactor>
</comment>
<keyword evidence="13" id="KW-1185">Reference proteome</keyword>
<comment type="catalytic activity">
    <reaction evidence="10 11">
        <text>L-threonyl-[protein] + FAD = FMN-L-threonyl-[protein] + AMP + H(+)</text>
        <dbReference type="Rhea" id="RHEA:36847"/>
        <dbReference type="Rhea" id="RHEA-COMP:11060"/>
        <dbReference type="Rhea" id="RHEA-COMP:11061"/>
        <dbReference type="ChEBI" id="CHEBI:15378"/>
        <dbReference type="ChEBI" id="CHEBI:30013"/>
        <dbReference type="ChEBI" id="CHEBI:57692"/>
        <dbReference type="ChEBI" id="CHEBI:74257"/>
        <dbReference type="ChEBI" id="CHEBI:456215"/>
        <dbReference type="EC" id="2.7.1.180"/>
    </reaction>
</comment>
<evidence type="ECO:0000256" key="5">
    <source>
        <dbReference type="ARBA" id="ARBA00022679"/>
    </source>
</evidence>
<dbReference type="Proteomes" id="UP001458946">
    <property type="component" value="Unassembled WGS sequence"/>
</dbReference>
<organism evidence="12 13">
    <name type="scientific">Deinococcus xinjiangensis</name>
    <dbReference type="NCBI Taxonomy" id="457454"/>
    <lineage>
        <taxon>Bacteria</taxon>
        <taxon>Thermotogati</taxon>
        <taxon>Deinococcota</taxon>
        <taxon>Deinococci</taxon>
        <taxon>Deinococcales</taxon>
        <taxon>Deinococcaceae</taxon>
        <taxon>Deinococcus</taxon>
    </lineage>
</organism>
<dbReference type="PANTHER" id="PTHR30040:SF2">
    <property type="entry name" value="FAD:PROTEIN FMN TRANSFERASE"/>
    <property type="match status" value="1"/>
</dbReference>
<evidence type="ECO:0000256" key="9">
    <source>
        <dbReference type="ARBA" id="ARBA00031306"/>
    </source>
</evidence>
<comment type="similarity">
    <text evidence="11">Belongs to the ApbE family.</text>
</comment>
<evidence type="ECO:0000256" key="8">
    <source>
        <dbReference type="ARBA" id="ARBA00022842"/>
    </source>
</evidence>
<accession>A0ABP9V8G0</accession>
<dbReference type="InterPro" id="IPR024932">
    <property type="entry name" value="ApbE"/>
</dbReference>
<dbReference type="SUPFAM" id="SSF143631">
    <property type="entry name" value="ApbE-like"/>
    <property type="match status" value="1"/>
</dbReference>
<keyword evidence="4 11" id="KW-0285">Flavoprotein</keyword>
<dbReference type="InterPro" id="IPR003374">
    <property type="entry name" value="ApbE-like_sf"/>
</dbReference>
<dbReference type="Gene3D" id="3.10.520.10">
    <property type="entry name" value="ApbE-like domains"/>
    <property type="match status" value="1"/>
</dbReference>
<dbReference type="GO" id="GO:0016740">
    <property type="term" value="F:transferase activity"/>
    <property type="evidence" value="ECO:0007669"/>
    <property type="project" value="UniProtKB-KW"/>
</dbReference>
<evidence type="ECO:0000256" key="1">
    <source>
        <dbReference type="ARBA" id="ARBA00001946"/>
    </source>
</evidence>
<evidence type="ECO:0000256" key="4">
    <source>
        <dbReference type="ARBA" id="ARBA00022630"/>
    </source>
</evidence>
<evidence type="ECO:0000313" key="13">
    <source>
        <dbReference type="Proteomes" id="UP001458946"/>
    </source>
</evidence>
<dbReference type="EMBL" id="BAABRN010000010">
    <property type="protein sequence ID" value="GAA5501541.1"/>
    <property type="molecule type" value="Genomic_DNA"/>
</dbReference>
<dbReference type="EC" id="2.7.1.180" evidence="2 11"/>